<organism evidence="4 5">
    <name type="scientific">Pedobacter nyackensis</name>
    <dbReference type="NCBI Taxonomy" id="475255"/>
    <lineage>
        <taxon>Bacteria</taxon>
        <taxon>Pseudomonadati</taxon>
        <taxon>Bacteroidota</taxon>
        <taxon>Sphingobacteriia</taxon>
        <taxon>Sphingobacteriales</taxon>
        <taxon>Sphingobacteriaceae</taxon>
        <taxon>Pedobacter</taxon>
    </lineage>
</organism>
<protein>
    <submittedName>
        <fullName evidence="4">FecR family protein</fullName>
    </submittedName>
</protein>
<evidence type="ECO:0000259" key="3">
    <source>
        <dbReference type="Pfam" id="PF16344"/>
    </source>
</evidence>
<dbReference type="STRING" id="475255.SAMN04488101_11447"/>
<evidence type="ECO:0000313" key="5">
    <source>
        <dbReference type="Proteomes" id="UP000192678"/>
    </source>
</evidence>
<keyword evidence="1" id="KW-0472">Membrane</keyword>
<dbReference type="RefSeq" id="WP_084291339.1">
    <property type="nucleotide sequence ID" value="NZ_FWYB01000014.1"/>
</dbReference>
<keyword evidence="5" id="KW-1185">Reference proteome</keyword>
<sequence>MQRKSVKSVLEKICSGNYTPEEEIIAKHWLHKLNSKIQSGYSDHDLERVGDEMWDVLMKEELNHPTKIFKLWPRIAIAVAIMMVVSAGLVFYFNHINLKSSYTAGIAPGRMGATLTLASGKKIRLSDAANGEIAKEADIRVTKTADGQVVYEIASQTRNDDNNRSLQGGTTKYPYNTLSTAKGETYILTLPDKSKVWLNAASSLTYSTTLNEHGARRVKLEGEAYFEIFKDKAHPFIVKTENQEVIVHGTHFNINSYVDEGRTKTTLLEGAVGITTVYNAREVMLKPGQQAELEGKSMVVNVANLEEVLAWKNGLFKFKDADIRTVMRQMARWYNIEVIYQGKVPDIVFTGEIYRNENASQLFNMLKFYKVNFKVDGKKIVIIN</sequence>
<dbReference type="Proteomes" id="UP000192678">
    <property type="component" value="Unassembled WGS sequence"/>
</dbReference>
<keyword evidence="1" id="KW-0812">Transmembrane</keyword>
<gene>
    <name evidence="4" type="ORF">SAMN04488101_11447</name>
</gene>
<dbReference type="Pfam" id="PF04773">
    <property type="entry name" value="FecR"/>
    <property type="match status" value="1"/>
</dbReference>
<feature type="domain" description="FecR protein" evidence="2">
    <location>
        <begin position="177"/>
        <end position="272"/>
    </location>
</feature>
<evidence type="ECO:0000259" key="2">
    <source>
        <dbReference type="Pfam" id="PF04773"/>
    </source>
</evidence>
<accession>A0A1W2EPC6</accession>
<feature type="domain" description="Protein FecR C-terminal" evidence="3">
    <location>
        <begin position="316"/>
        <end position="382"/>
    </location>
</feature>
<dbReference type="Pfam" id="PF16344">
    <property type="entry name" value="FecR_C"/>
    <property type="match status" value="1"/>
</dbReference>
<dbReference type="GO" id="GO:0016989">
    <property type="term" value="F:sigma factor antagonist activity"/>
    <property type="evidence" value="ECO:0007669"/>
    <property type="project" value="TreeGrafter"/>
</dbReference>
<dbReference type="Gene3D" id="3.55.50.30">
    <property type="match status" value="1"/>
</dbReference>
<proteinExistence type="predicted"/>
<dbReference type="PANTHER" id="PTHR30273:SF2">
    <property type="entry name" value="PROTEIN FECR"/>
    <property type="match status" value="1"/>
</dbReference>
<feature type="transmembrane region" description="Helical" evidence="1">
    <location>
        <begin position="71"/>
        <end position="93"/>
    </location>
</feature>
<dbReference type="PANTHER" id="PTHR30273">
    <property type="entry name" value="PERIPLASMIC SIGNAL SENSOR AND SIGMA FACTOR ACTIVATOR FECR-RELATED"/>
    <property type="match status" value="1"/>
</dbReference>
<dbReference type="InterPro" id="IPR012373">
    <property type="entry name" value="Ferrdict_sens_TM"/>
</dbReference>
<reference evidence="4 5" key="1">
    <citation type="submission" date="2017-04" db="EMBL/GenBank/DDBJ databases">
        <authorList>
            <person name="Afonso C.L."/>
            <person name="Miller P.J."/>
            <person name="Scott M.A."/>
            <person name="Spackman E."/>
            <person name="Goraichik I."/>
            <person name="Dimitrov K.M."/>
            <person name="Suarez D.L."/>
            <person name="Swayne D.E."/>
        </authorList>
    </citation>
    <scope>NUCLEOTIDE SEQUENCE [LARGE SCALE GENOMIC DNA]</scope>
    <source>
        <strain evidence="4 5">DSM 19625</strain>
    </source>
</reference>
<evidence type="ECO:0000313" key="4">
    <source>
        <dbReference type="EMBL" id="SMD11531.1"/>
    </source>
</evidence>
<dbReference type="InterPro" id="IPR032508">
    <property type="entry name" value="FecR_C"/>
</dbReference>
<dbReference type="OrthoDB" id="1099963at2"/>
<dbReference type="InterPro" id="IPR006860">
    <property type="entry name" value="FecR"/>
</dbReference>
<evidence type="ECO:0000256" key="1">
    <source>
        <dbReference type="SAM" id="Phobius"/>
    </source>
</evidence>
<name>A0A1W2EPC6_9SPHI</name>
<dbReference type="AlphaFoldDB" id="A0A1W2EPC6"/>
<dbReference type="EMBL" id="FWYB01000014">
    <property type="protein sequence ID" value="SMD11531.1"/>
    <property type="molecule type" value="Genomic_DNA"/>
</dbReference>
<keyword evidence="1" id="KW-1133">Transmembrane helix</keyword>
<dbReference type="Gene3D" id="2.60.120.1440">
    <property type="match status" value="1"/>
</dbReference>